<protein>
    <submittedName>
        <fullName evidence="13">Na+/H+ antiporter</fullName>
    </submittedName>
</protein>
<evidence type="ECO:0000313" key="14">
    <source>
        <dbReference type="Proteomes" id="UP000037395"/>
    </source>
</evidence>
<dbReference type="GeneID" id="97488278"/>
<evidence type="ECO:0000256" key="7">
    <source>
        <dbReference type="ARBA" id="ARBA00023065"/>
    </source>
</evidence>
<name>A0A1E7N292_KITAU</name>
<dbReference type="GO" id="GO:0005886">
    <property type="term" value="C:plasma membrane"/>
    <property type="evidence" value="ECO:0007669"/>
    <property type="project" value="UniProtKB-SubCell"/>
</dbReference>
<evidence type="ECO:0000259" key="11">
    <source>
        <dbReference type="Pfam" id="PF00999"/>
    </source>
</evidence>
<keyword evidence="8 10" id="KW-0472">Membrane</keyword>
<dbReference type="InterPro" id="IPR018422">
    <property type="entry name" value="Cation/H_exchanger_CPA1"/>
</dbReference>
<evidence type="ECO:0000256" key="10">
    <source>
        <dbReference type="RuleBase" id="RU366002"/>
    </source>
</evidence>
<dbReference type="AlphaFoldDB" id="A0A1E7N292"/>
<keyword evidence="7 10" id="KW-0406">Ion transport</keyword>
<feature type="transmembrane region" description="Helical" evidence="10">
    <location>
        <begin position="28"/>
        <end position="45"/>
    </location>
</feature>
<dbReference type="GO" id="GO:0015386">
    <property type="term" value="F:potassium:proton antiporter activity"/>
    <property type="evidence" value="ECO:0007669"/>
    <property type="project" value="TreeGrafter"/>
</dbReference>
<dbReference type="Proteomes" id="UP000037395">
    <property type="component" value="Unassembled WGS sequence"/>
</dbReference>
<dbReference type="PANTHER" id="PTHR10110">
    <property type="entry name" value="SODIUM/HYDROGEN EXCHANGER"/>
    <property type="match status" value="1"/>
</dbReference>
<dbReference type="PANTHER" id="PTHR10110:SF86">
    <property type="entry name" value="SODIUM_HYDROGEN EXCHANGER 7"/>
    <property type="match status" value="1"/>
</dbReference>
<proteinExistence type="inferred from homology"/>
<dbReference type="EMBL" id="JPRF03000043">
    <property type="protein sequence ID" value="OEV34830.1"/>
    <property type="molecule type" value="Genomic_DNA"/>
</dbReference>
<feature type="transmembrane region" description="Helical" evidence="10">
    <location>
        <begin position="210"/>
        <end position="227"/>
    </location>
</feature>
<evidence type="ECO:0000256" key="2">
    <source>
        <dbReference type="ARBA" id="ARBA00022448"/>
    </source>
</evidence>
<keyword evidence="3 10" id="KW-1003">Cell membrane</keyword>
<dbReference type="Gene3D" id="6.10.140.1330">
    <property type="match status" value="1"/>
</dbReference>
<comment type="similarity">
    <text evidence="10">Belongs to the monovalent cation:proton antiporter 1 (CPA1) transporter (TC 2.A.36) family.</text>
</comment>
<dbReference type="RefSeq" id="WP_030556933.1">
    <property type="nucleotide sequence ID" value="NZ_BMUB01000014.1"/>
</dbReference>
<sequence>MTGLTVILLLVVLATAVATGARRWRLPAPSLLVIAGLVAGLIPWVPEVRLPPHVISVLVLPPLLYASAGEISVRDLRSVWRPVTGLVFGLVLASAVAVGYVARAITPLTTATAFILGAVLASTDPVAVTALGRRLSLPPRVQAMVQAESLFNDATSLVLYKVAVATAVSGSAITVSGTIEQFLILAGGGALIGAAVAAVVTLIRRRTEDPVLETVIALVTPYASYVIAEDSHASGVTAVIVAGVVLGSTGHKLSNAPVRLQIHAVYDTVTFLLESVVFALIGLELPSAVRHLTHDEHGWPLWVPVIAFTVLAIRLLWIFPLSALIHYRHKEGDSRLSWRVPAVLSWAGTRGVMPLAAALSIPLVTNTGAPLPHRALILTLTTGTVALTVIVQGFTLAPVVRRSGIALEPEHTAREEARTRRRIAHTALEELKQLGDLDELAELGTAAETALKQARRDLEARIHQAEDAHYSDPDARPADAYREIRRTLIGIEEAELQRLYEANMISNTTRRRIQRELDLEEASLRARD</sequence>
<evidence type="ECO:0000256" key="6">
    <source>
        <dbReference type="ARBA" id="ARBA00023053"/>
    </source>
</evidence>
<reference evidence="12" key="5">
    <citation type="submission" date="2020-09" db="EMBL/GenBank/DDBJ databases">
        <authorList>
            <person name="Sun Q."/>
            <person name="Ohkuma M."/>
        </authorList>
    </citation>
    <scope>NUCLEOTIDE SEQUENCE</scope>
    <source>
        <strain evidence="12">JCM 4434</strain>
    </source>
</reference>
<accession>A0A8H9LQ00</accession>
<comment type="subcellular location">
    <subcellularLocation>
        <location evidence="1 10">Cell membrane</location>
        <topology evidence="1 10">Multi-pass membrane protein</topology>
    </subcellularLocation>
</comment>
<comment type="function">
    <text evidence="10">Na(+)/H(+) antiporter that extrudes sodium in exchange for external protons.</text>
</comment>
<dbReference type="InterPro" id="IPR004705">
    <property type="entry name" value="Cation/H_exchanger_CPA1_bac"/>
</dbReference>
<dbReference type="GO" id="GO:0015385">
    <property type="term" value="F:sodium:proton antiporter activity"/>
    <property type="evidence" value="ECO:0007669"/>
    <property type="project" value="InterPro"/>
</dbReference>
<evidence type="ECO:0000256" key="1">
    <source>
        <dbReference type="ARBA" id="ARBA00004651"/>
    </source>
</evidence>
<evidence type="ECO:0000256" key="4">
    <source>
        <dbReference type="ARBA" id="ARBA00022692"/>
    </source>
</evidence>
<feature type="transmembrane region" description="Helical" evidence="10">
    <location>
        <begin position="340"/>
        <end position="363"/>
    </location>
</feature>
<dbReference type="NCBIfam" id="TIGR00831">
    <property type="entry name" value="a_cpa1"/>
    <property type="match status" value="1"/>
</dbReference>
<feature type="transmembrane region" description="Helical" evidence="10">
    <location>
        <begin position="157"/>
        <end position="176"/>
    </location>
</feature>
<keyword evidence="5 10" id="KW-1133">Transmembrane helix</keyword>
<keyword evidence="10" id="KW-0050">Antiport</keyword>
<feature type="transmembrane region" description="Helical" evidence="10">
    <location>
        <begin position="182"/>
        <end position="203"/>
    </location>
</feature>
<feature type="transmembrane region" description="Helical" evidence="10">
    <location>
        <begin position="301"/>
        <end position="319"/>
    </location>
</feature>
<dbReference type="Pfam" id="PF00999">
    <property type="entry name" value="Na_H_Exchanger"/>
    <property type="match status" value="1"/>
</dbReference>
<keyword evidence="9 10" id="KW-0739">Sodium transport</keyword>
<keyword evidence="14" id="KW-1185">Reference proteome</keyword>
<gene>
    <name evidence="12" type="ORF">GCM10010502_52930</name>
    <name evidence="13" type="ORF">HS99_0010190</name>
</gene>
<feature type="transmembrane region" description="Helical" evidence="10">
    <location>
        <begin position="233"/>
        <end position="250"/>
    </location>
</feature>
<keyword evidence="6 10" id="KW-0915">Sodium</keyword>
<feature type="transmembrane region" description="Helical" evidence="10">
    <location>
        <begin position="83"/>
        <end position="102"/>
    </location>
</feature>
<dbReference type="KEGG" id="kau:B6264_25535"/>
<dbReference type="GO" id="GO:0051453">
    <property type="term" value="P:regulation of intracellular pH"/>
    <property type="evidence" value="ECO:0007669"/>
    <property type="project" value="TreeGrafter"/>
</dbReference>
<evidence type="ECO:0000313" key="13">
    <source>
        <dbReference type="EMBL" id="OEV34830.1"/>
    </source>
</evidence>
<reference evidence="13" key="4">
    <citation type="submission" date="2016-08" db="EMBL/GenBank/DDBJ databases">
        <title>Sequencing, Assembly and Comparative Genomics of S. aureofaciens ATCC 10762.</title>
        <authorList>
            <person name="Gradnigo J.S."/>
            <person name="Johnson N."/>
            <person name="Somerville G.A."/>
        </authorList>
    </citation>
    <scope>NUCLEOTIDE SEQUENCE [LARGE SCALE GENOMIC DNA]</scope>
    <source>
        <strain evidence="13">ATCC 10762</strain>
    </source>
</reference>
<evidence type="ECO:0000256" key="5">
    <source>
        <dbReference type="ARBA" id="ARBA00022989"/>
    </source>
</evidence>
<feature type="transmembrane region" description="Helical" evidence="10">
    <location>
        <begin position="375"/>
        <end position="397"/>
    </location>
</feature>
<accession>A0A1E7N292</accession>
<keyword evidence="4 10" id="KW-0812">Transmembrane</keyword>
<feature type="transmembrane region" description="Helical" evidence="10">
    <location>
        <begin position="262"/>
        <end position="281"/>
    </location>
</feature>
<dbReference type="InterPro" id="IPR006153">
    <property type="entry name" value="Cation/H_exchanger_TM"/>
</dbReference>
<reference evidence="13 14" key="2">
    <citation type="submission" date="2014-07" db="EMBL/GenBank/DDBJ databases">
        <authorList>
            <person name="Zhang J.E."/>
            <person name="Yang H."/>
            <person name="Guo J."/>
            <person name="Deng Z."/>
            <person name="Luo H."/>
            <person name="Luo M."/>
            <person name="Zhao B."/>
        </authorList>
    </citation>
    <scope>NUCLEOTIDE SEQUENCE [LARGE SCALE GENOMIC DNA]</scope>
    <source>
        <strain evidence="13">ATCC 10762</strain>
        <strain evidence="14">ATCC 10762 / DSM 40127 / CCM 3239 / JCM 4008 / LMG 5968 / NBRC 12843 / NCIMB 8234 / A-377</strain>
    </source>
</reference>
<evidence type="ECO:0000256" key="3">
    <source>
        <dbReference type="ARBA" id="ARBA00022475"/>
    </source>
</evidence>
<dbReference type="GO" id="GO:0098719">
    <property type="term" value="P:sodium ion import across plasma membrane"/>
    <property type="evidence" value="ECO:0007669"/>
    <property type="project" value="TreeGrafter"/>
</dbReference>
<dbReference type="Proteomes" id="UP000610124">
    <property type="component" value="Unassembled WGS sequence"/>
</dbReference>
<evidence type="ECO:0000256" key="8">
    <source>
        <dbReference type="ARBA" id="ARBA00023136"/>
    </source>
</evidence>
<organism evidence="13 14">
    <name type="scientific">Kitasatospora aureofaciens</name>
    <name type="common">Streptomyces aureofaciens</name>
    <dbReference type="NCBI Taxonomy" id="1894"/>
    <lineage>
        <taxon>Bacteria</taxon>
        <taxon>Bacillati</taxon>
        <taxon>Actinomycetota</taxon>
        <taxon>Actinomycetes</taxon>
        <taxon>Kitasatosporales</taxon>
        <taxon>Streptomycetaceae</taxon>
        <taxon>Kitasatospora</taxon>
    </lineage>
</organism>
<evidence type="ECO:0000313" key="12">
    <source>
        <dbReference type="EMBL" id="GGU92809.1"/>
    </source>
</evidence>
<dbReference type="OrthoDB" id="57886at2"/>
<feature type="domain" description="Cation/H+ exchanger transmembrane" evidence="11">
    <location>
        <begin position="13"/>
        <end position="401"/>
    </location>
</feature>
<keyword evidence="2 10" id="KW-0813">Transport</keyword>
<feature type="transmembrane region" description="Helical" evidence="10">
    <location>
        <begin position="114"/>
        <end position="136"/>
    </location>
</feature>
<reference evidence="14" key="3">
    <citation type="submission" date="2016-08" db="EMBL/GenBank/DDBJ databases">
        <title>Sequencing, assembly and comparative genomics of S. aureofaciens ATCC 10762.</title>
        <authorList>
            <person name="Gradnigo J.S."/>
            <person name="Johnson N."/>
            <person name="Somerville G.A."/>
        </authorList>
    </citation>
    <scope>NUCLEOTIDE SEQUENCE [LARGE SCALE GENOMIC DNA]</scope>
    <source>
        <strain evidence="14">ATCC 10762 / DSM 40127 / CCM 3239 / JCM 4008 / LMG 5968 / NBRC 12843 / NCIMB 8234 / A-377</strain>
    </source>
</reference>
<reference evidence="12" key="1">
    <citation type="journal article" date="2014" name="Int. J. Syst. Evol. Microbiol.">
        <title>Complete genome sequence of Corynebacterium casei LMG S-19264T (=DSM 44701T), isolated from a smear-ripened cheese.</title>
        <authorList>
            <consortium name="US DOE Joint Genome Institute (JGI-PGF)"/>
            <person name="Walter F."/>
            <person name="Albersmeier A."/>
            <person name="Kalinowski J."/>
            <person name="Ruckert C."/>
        </authorList>
    </citation>
    <scope>NUCLEOTIDE SEQUENCE</scope>
    <source>
        <strain evidence="12">JCM 4434</strain>
    </source>
</reference>
<comment type="caution">
    <text evidence="13">The sequence shown here is derived from an EMBL/GenBank/DDBJ whole genome shotgun (WGS) entry which is preliminary data.</text>
</comment>
<dbReference type="EMBL" id="BMUB01000014">
    <property type="protein sequence ID" value="GGU92809.1"/>
    <property type="molecule type" value="Genomic_DNA"/>
</dbReference>
<evidence type="ECO:0000256" key="9">
    <source>
        <dbReference type="ARBA" id="ARBA00023201"/>
    </source>
</evidence>